<dbReference type="AlphaFoldDB" id="A0A915YTC6"/>
<comment type="caution">
    <text evidence="1">The sequence shown here is derived from an EMBL/GenBank/DDBJ whole genome shotgun (WGS) entry which is preliminary data.</text>
</comment>
<dbReference type="Proteomes" id="UP000684084">
    <property type="component" value="Unassembled WGS sequence"/>
</dbReference>
<dbReference type="OrthoDB" id="2369807at2759"/>
<dbReference type="VEuPathDB" id="FungiDB:RhiirFUN_007240"/>
<gene>
    <name evidence="1" type="ORF">CHRIB12_LOCUS3054</name>
</gene>
<sequence>MERPSVAYTAKWTDTDVISCYKENMRKPCSDVWCKGGYWSCVGKQGKDQVLTIFVYNSNSLSLIPLHNYKGIVDNQGLAKLSTSRGQYCIRTDACFGLYHEHRHPDRDKYLTVIVKENNRDFGKVCEMDVVYFAKPGTERTNAMGQCIKLSAYDINALNALYPSSSYLSTLRSSLKMKAERRFRKRSGRRNWRKKIGRTGGRRNQLLTHNTVIL</sequence>
<reference evidence="1" key="1">
    <citation type="submission" date="2020-05" db="EMBL/GenBank/DDBJ databases">
        <authorList>
            <person name="Rincon C."/>
            <person name="Sanders R I."/>
            <person name="Robbins C."/>
            <person name="Chaturvedi A."/>
        </authorList>
    </citation>
    <scope>NUCLEOTIDE SEQUENCE</scope>
    <source>
        <strain evidence="1">CHB12</strain>
    </source>
</reference>
<name>A0A915YTC6_9GLOM</name>
<dbReference type="EMBL" id="CAGKOT010000004">
    <property type="protein sequence ID" value="CAB5332755.1"/>
    <property type="molecule type" value="Genomic_DNA"/>
</dbReference>
<proteinExistence type="predicted"/>
<evidence type="ECO:0000313" key="1">
    <source>
        <dbReference type="EMBL" id="CAB5332755.1"/>
    </source>
</evidence>
<evidence type="ECO:0000313" key="2">
    <source>
        <dbReference type="Proteomes" id="UP000684084"/>
    </source>
</evidence>
<organism evidence="1 2">
    <name type="scientific">Rhizophagus irregularis</name>
    <dbReference type="NCBI Taxonomy" id="588596"/>
    <lineage>
        <taxon>Eukaryota</taxon>
        <taxon>Fungi</taxon>
        <taxon>Fungi incertae sedis</taxon>
        <taxon>Mucoromycota</taxon>
        <taxon>Glomeromycotina</taxon>
        <taxon>Glomeromycetes</taxon>
        <taxon>Glomerales</taxon>
        <taxon>Glomeraceae</taxon>
        <taxon>Rhizophagus</taxon>
    </lineage>
</organism>
<accession>A0A915YTC6</accession>
<protein>
    <submittedName>
        <fullName evidence="1">Uncharacterized protein</fullName>
    </submittedName>
</protein>